<evidence type="ECO:0000256" key="9">
    <source>
        <dbReference type="SAM" id="MobiDB-lite"/>
    </source>
</evidence>
<proteinExistence type="inferred from homology"/>
<dbReference type="PANTHER" id="PTHR12260">
    <property type="entry name" value="DAMAGE-CONTROL PHOSPHATASE ARMT1"/>
    <property type="match status" value="1"/>
</dbReference>
<dbReference type="PANTHER" id="PTHR12260:SF4">
    <property type="entry name" value="SUGAR PHOSPHATE PHOSPHATASE"/>
    <property type="match status" value="1"/>
</dbReference>
<evidence type="ECO:0000313" key="12">
    <source>
        <dbReference type="Proteomes" id="UP000298030"/>
    </source>
</evidence>
<comment type="catalytic activity">
    <reaction evidence="1 8">
        <text>beta-D-fructose 1-phosphate + H2O = D-fructose + phosphate</text>
        <dbReference type="Rhea" id="RHEA:35603"/>
        <dbReference type="ChEBI" id="CHEBI:15377"/>
        <dbReference type="ChEBI" id="CHEBI:37721"/>
        <dbReference type="ChEBI" id="CHEBI:43474"/>
        <dbReference type="ChEBI" id="CHEBI:138881"/>
    </reaction>
</comment>
<dbReference type="Pfam" id="PF01937">
    <property type="entry name" value="ARMT1-like_dom"/>
    <property type="match status" value="1"/>
</dbReference>
<comment type="domain">
    <text evidence="8">Subfamily III proteins have a conserved RTxK motif about 40-50 residues from the C-terminus; the threonine may be replaced by serine or cysteine.</text>
</comment>
<dbReference type="GO" id="GO:0046872">
    <property type="term" value="F:metal ion binding"/>
    <property type="evidence" value="ECO:0007669"/>
    <property type="project" value="UniProtKB-UniRule"/>
</dbReference>
<comment type="catalytic activity">
    <reaction evidence="6 8">
        <text>beta-D-fructose 6-phosphate = dihydroxyacetone + D-glyceraldehyde 3-phosphate</text>
        <dbReference type="Rhea" id="RHEA:28002"/>
        <dbReference type="ChEBI" id="CHEBI:16016"/>
        <dbReference type="ChEBI" id="CHEBI:57634"/>
        <dbReference type="ChEBI" id="CHEBI:59776"/>
    </reaction>
</comment>
<dbReference type="Gene3D" id="3.40.50.10880">
    <property type="entry name" value="Uncharacterised protein PF01937, DUF89, domain 3"/>
    <property type="match status" value="1"/>
</dbReference>
<comment type="function">
    <text evidence="7 8">Metal-dependent phosphatase that shows phosphatase activity against several substrates, including fructose-1-phosphate and fructose-6-phosphate. Its preference for fructose-1-phosphate, a strong glycating agent that causes DNA damage rather than a canonical yeast metabolite, suggests a damage-control function in hexose phosphate metabolism.</text>
</comment>
<dbReference type="Proteomes" id="UP000298030">
    <property type="component" value="Unassembled WGS sequence"/>
</dbReference>
<dbReference type="InterPro" id="IPR036075">
    <property type="entry name" value="ARMT-1-like_metal-bd_sf"/>
</dbReference>
<evidence type="ECO:0000256" key="7">
    <source>
        <dbReference type="ARBA" id="ARBA00054243"/>
    </source>
</evidence>
<comment type="cofactor">
    <cofactor evidence="8">
        <name>Mn(2+)</name>
        <dbReference type="ChEBI" id="CHEBI:29035"/>
    </cofactor>
    <cofactor evidence="8">
        <name>Ni(2+)</name>
        <dbReference type="ChEBI" id="CHEBI:49786"/>
    </cofactor>
</comment>
<evidence type="ECO:0000256" key="5">
    <source>
        <dbReference type="ARBA" id="ARBA00023211"/>
    </source>
</evidence>
<evidence type="ECO:0000256" key="8">
    <source>
        <dbReference type="RuleBase" id="RU367030"/>
    </source>
</evidence>
<keyword evidence="4 8" id="KW-0378">Hydrolase</keyword>
<comment type="similarity">
    <text evidence="2 8">Belongs to the damage-control phosphatase family. Sugar phosphate phosphatase III subfamily.</text>
</comment>
<dbReference type="EMBL" id="QPFP01000005">
    <property type="protein sequence ID" value="TEB36508.1"/>
    <property type="molecule type" value="Genomic_DNA"/>
</dbReference>
<evidence type="ECO:0000256" key="1">
    <source>
        <dbReference type="ARBA" id="ARBA00001326"/>
    </source>
</evidence>
<dbReference type="AlphaFoldDB" id="A0A4Y7TRH9"/>
<dbReference type="InterPro" id="IPR039763">
    <property type="entry name" value="ARMT1"/>
</dbReference>
<comment type="caution">
    <text evidence="11">The sequence shown here is derived from an EMBL/GenBank/DDBJ whole genome shotgun (WGS) entry which is preliminary data.</text>
</comment>
<dbReference type="STRING" id="71717.A0A4Y7TRH9"/>
<gene>
    <name evidence="11" type="ORF">FA13DRAFT_1658236</name>
</gene>
<dbReference type="GO" id="GO:0097023">
    <property type="term" value="F:fructose 6-phosphate aldolase activity"/>
    <property type="evidence" value="ECO:0007669"/>
    <property type="project" value="RHEA"/>
</dbReference>
<evidence type="ECO:0000256" key="2">
    <source>
        <dbReference type="ARBA" id="ARBA00009519"/>
    </source>
</evidence>
<sequence>MPGTTNGNTNAHGLSADGYFVGNGSSNGYAKANGHGKRSSVNRISLSLDHLPDRNDIKPTFPRSPGGINPNNPPWPAYRGYHEYSFAHATMQSRLPTILGKAIDDATRTLNEVSEEERVVDLAECIERMQDLMEDLSGNAELRLIVDDGEADVVTWNTEIVKFFRGKDFMNAPWLFAEAYKYRRLHECFSVSKFWKDYDVFYRQKNDTFSRSSQAVFELASRFAKPYRPSRGGPGGEREMFLELTQVCLWGNSTDLSLLINMTEEQIRSLQSTGGEHLASTEQNILGNDMERIWDTIQANRAKKDPRRIDFVLDNAGFELYCDFVYADFLIQSGLATQVRFHGKRYPWFVSDVTKKDWDWLLNNMCYGNLFTNASPAELQALRMLAQRWKQYERDGKWIYEQHPFWCTGYTYWDMHSVAPDLFLHLSRSDLVLFKGDLNHRKLTYDCAAPASTPFEQAIGPMSNASGAPNIVSLRTIKSDVVVGLGRDGDEIAKRLDNQEPGWKISGKYAVVLLSEGRPGEPVIF</sequence>
<evidence type="ECO:0000313" key="11">
    <source>
        <dbReference type="EMBL" id="TEB36508.1"/>
    </source>
</evidence>
<dbReference type="GO" id="GO:0030643">
    <property type="term" value="P:intracellular phosphate ion homeostasis"/>
    <property type="evidence" value="ECO:0007669"/>
    <property type="project" value="UniProtKB-ARBA"/>
</dbReference>
<keyword evidence="5 8" id="KW-0464">Manganese</keyword>
<name>A0A4Y7TRH9_COPMI</name>
<protein>
    <recommendedName>
        <fullName evidence="8">Sugar phosphate phosphatase</fullName>
        <ecNumber evidence="8">3.1.3.-</ecNumber>
    </recommendedName>
</protein>
<dbReference type="GO" id="GO:0006974">
    <property type="term" value="P:DNA damage response"/>
    <property type="evidence" value="ECO:0007669"/>
    <property type="project" value="TreeGrafter"/>
</dbReference>
<reference evidence="11 12" key="1">
    <citation type="journal article" date="2019" name="Nat. Ecol. Evol.">
        <title>Megaphylogeny resolves global patterns of mushroom evolution.</title>
        <authorList>
            <person name="Varga T."/>
            <person name="Krizsan K."/>
            <person name="Foldi C."/>
            <person name="Dima B."/>
            <person name="Sanchez-Garcia M."/>
            <person name="Sanchez-Ramirez S."/>
            <person name="Szollosi G.J."/>
            <person name="Szarkandi J.G."/>
            <person name="Papp V."/>
            <person name="Albert L."/>
            <person name="Andreopoulos W."/>
            <person name="Angelini C."/>
            <person name="Antonin V."/>
            <person name="Barry K.W."/>
            <person name="Bougher N.L."/>
            <person name="Buchanan P."/>
            <person name="Buyck B."/>
            <person name="Bense V."/>
            <person name="Catcheside P."/>
            <person name="Chovatia M."/>
            <person name="Cooper J."/>
            <person name="Damon W."/>
            <person name="Desjardin D."/>
            <person name="Finy P."/>
            <person name="Geml J."/>
            <person name="Haridas S."/>
            <person name="Hughes K."/>
            <person name="Justo A."/>
            <person name="Karasinski D."/>
            <person name="Kautmanova I."/>
            <person name="Kiss B."/>
            <person name="Kocsube S."/>
            <person name="Kotiranta H."/>
            <person name="LaButti K.M."/>
            <person name="Lechner B.E."/>
            <person name="Liimatainen K."/>
            <person name="Lipzen A."/>
            <person name="Lukacs Z."/>
            <person name="Mihaltcheva S."/>
            <person name="Morgado L.N."/>
            <person name="Niskanen T."/>
            <person name="Noordeloos M.E."/>
            <person name="Ohm R.A."/>
            <person name="Ortiz-Santana B."/>
            <person name="Ovrebo C."/>
            <person name="Racz N."/>
            <person name="Riley R."/>
            <person name="Savchenko A."/>
            <person name="Shiryaev A."/>
            <person name="Soop K."/>
            <person name="Spirin V."/>
            <person name="Szebenyi C."/>
            <person name="Tomsovsky M."/>
            <person name="Tulloss R.E."/>
            <person name="Uehling J."/>
            <person name="Grigoriev I.V."/>
            <person name="Vagvolgyi C."/>
            <person name="Papp T."/>
            <person name="Martin F.M."/>
            <person name="Miettinen O."/>
            <person name="Hibbett D.S."/>
            <person name="Nagy L.G."/>
        </authorList>
    </citation>
    <scope>NUCLEOTIDE SEQUENCE [LARGE SCALE GENOMIC DNA]</scope>
    <source>
        <strain evidence="11 12">FP101781</strain>
    </source>
</reference>
<organism evidence="11 12">
    <name type="scientific">Coprinellus micaceus</name>
    <name type="common">Glistening ink-cap mushroom</name>
    <name type="synonym">Coprinus micaceus</name>
    <dbReference type="NCBI Taxonomy" id="71717"/>
    <lineage>
        <taxon>Eukaryota</taxon>
        <taxon>Fungi</taxon>
        <taxon>Dikarya</taxon>
        <taxon>Basidiomycota</taxon>
        <taxon>Agaricomycotina</taxon>
        <taxon>Agaricomycetes</taxon>
        <taxon>Agaricomycetidae</taxon>
        <taxon>Agaricales</taxon>
        <taxon>Agaricineae</taxon>
        <taxon>Psathyrellaceae</taxon>
        <taxon>Coprinellus</taxon>
    </lineage>
</organism>
<evidence type="ECO:0000259" key="10">
    <source>
        <dbReference type="Pfam" id="PF01937"/>
    </source>
</evidence>
<evidence type="ECO:0000256" key="4">
    <source>
        <dbReference type="ARBA" id="ARBA00022801"/>
    </source>
</evidence>
<feature type="region of interest" description="Disordered" evidence="9">
    <location>
        <begin position="51"/>
        <end position="70"/>
    </location>
</feature>
<dbReference type="InterPro" id="IPR002791">
    <property type="entry name" value="ARMT1-like_metal-bd"/>
</dbReference>
<feature type="domain" description="Damage-control phosphatase ARMT1-like metal-binding" evidence="10">
    <location>
        <begin position="90"/>
        <end position="486"/>
    </location>
</feature>
<keyword evidence="12" id="KW-1185">Reference proteome</keyword>
<dbReference type="OrthoDB" id="541375at2759"/>
<dbReference type="GO" id="GO:0103026">
    <property type="term" value="F:fructose-1-phosphatase activity"/>
    <property type="evidence" value="ECO:0007669"/>
    <property type="project" value="RHEA"/>
</dbReference>
<evidence type="ECO:0000256" key="6">
    <source>
        <dbReference type="ARBA" id="ARBA00048809"/>
    </source>
</evidence>
<dbReference type="Gene3D" id="1.20.930.60">
    <property type="match status" value="1"/>
</dbReference>
<dbReference type="GO" id="GO:0005634">
    <property type="term" value="C:nucleus"/>
    <property type="evidence" value="ECO:0007669"/>
    <property type="project" value="TreeGrafter"/>
</dbReference>
<dbReference type="GO" id="GO:0004427">
    <property type="term" value="F:inorganic diphosphate phosphatase activity"/>
    <property type="evidence" value="ECO:0007669"/>
    <property type="project" value="UniProtKB-ARBA"/>
</dbReference>
<keyword evidence="3 8" id="KW-0479">Metal-binding</keyword>
<accession>A0A4Y7TRH9</accession>
<evidence type="ECO:0000256" key="3">
    <source>
        <dbReference type="ARBA" id="ARBA00022723"/>
    </source>
</evidence>
<dbReference type="SUPFAM" id="SSF111321">
    <property type="entry name" value="AF1104-like"/>
    <property type="match status" value="1"/>
</dbReference>
<dbReference type="FunFam" id="3.40.50.10880:FF:000005">
    <property type="entry name" value="DUF89-domain-containing protein"/>
    <property type="match status" value="1"/>
</dbReference>
<dbReference type="EC" id="3.1.3.-" evidence="8"/>